<comment type="caution">
    <text evidence="1">The sequence shown here is derived from an EMBL/GenBank/DDBJ whole genome shotgun (WGS) entry which is preliminary data.</text>
</comment>
<dbReference type="EMBL" id="ADLV01000002">
    <property type="protein sequence ID" value="EGK01965.1"/>
    <property type="molecule type" value="Genomic_DNA"/>
</dbReference>
<dbReference type="STRING" id="742766.HMPREF9455_00087"/>
<proteinExistence type="predicted"/>
<dbReference type="HOGENOM" id="CLU_3079298_0_0_10"/>
<dbReference type="AlphaFoldDB" id="F5ISM0"/>
<protein>
    <submittedName>
        <fullName evidence="1">Uncharacterized protein</fullName>
    </submittedName>
</protein>
<reference evidence="1 2" key="1">
    <citation type="submission" date="2011-04" db="EMBL/GenBank/DDBJ databases">
        <title>The Genome Sequence of Dysgonomonas gadei ATCC BAA-286.</title>
        <authorList>
            <consortium name="The Broad Institute Genome Sequencing Platform"/>
            <person name="Earl A."/>
            <person name="Ward D."/>
            <person name="Feldgarden M."/>
            <person name="Gevers D."/>
            <person name="Pudlo N."/>
            <person name="Martens E."/>
            <person name="Allen-Vercoe E."/>
            <person name="Young S.K."/>
            <person name="Zeng Q."/>
            <person name="Gargeya S."/>
            <person name="Fitzgerald M."/>
            <person name="Haas B."/>
            <person name="Abouelleil A."/>
            <person name="Alvarado L."/>
            <person name="Arachchi H.M."/>
            <person name="Berlin A."/>
            <person name="Brown A."/>
            <person name="Chapman S.B."/>
            <person name="Chen Z."/>
            <person name="Dunbar C."/>
            <person name="Freedman E."/>
            <person name="Gearin G."/>
            <person name="Gellesch M."/>
            <person name="Goldberg J."/>
            <person name="Griggs A."/>
            <person name="Gujja S."/>
            <person name="Heiman D."/>
            <person name="Howarth C."/>
            <person name="Larson L."/>
            <person name="Lui A."/>
            <person name="MacDonald P.J.P."/>
            <person name="Mehta T."/>
            <person name="Montmayeur A."/>
            <person name="Murphy C."/>
            <person name="Neiman D."/>
            <person name="Pearson M."/>
            <person name="Priest M."/>
            <person name="Roberts A."/>
            <person name="Saif S."/>
            <person name="Shea T."/>
            <person name="Shenoy N."/>
            <person name="Sisk P."/>
            <person name="Stolte C."/>
            <person name="Sykes S."/>
            <person name="Yandava C."/>
            <person name="Wortman J."/>
            <person name="Nusbaum C."/>
            <person name="Birren B."/>
        </authorList>
    </citation>
    <scope>NUCLEOTIDE SEQUENCE [LARGE SCALE GENOMIC DNA]</scope>
    <source>
        <strain evidence="1 2">ATCC BAA-286</strain>
    </source>
</reference>
<evidence type="ECO:0000313" key="1">
    <source>
        <dbReference type="EMBL" id="EGK01965.1"/>
    </source>
</evidence>
<gene>
    <name evidence="1" type="ORF">HMPREF9455_00087</name>
</gene>
<dbReference type="Proteomes" id="UP000004913">
    <property type="component" value="Unassembled WGS sequence"/>
</dbReference>
<organism evidence="1 2">
    <name type="scientific">Dysgonomonas gadei ATCC BAA-286</name>
    <dbReference type="NCBI Taxonomy" id="742766"/>
    <lineage>
        <taxon>Bacteria</taxon>
        <taxon>Pseudomonadati</taxon>
        <taxon>Bacteroidota</taxon>
        <taxon>Bacteroidia</taxon>
        <taxon>Bacteroidales</taxon>
        <taxon>Dysgonomonadaceae</taxon>
        <taxon>Dysgonomonas</taxon>
    </lineage>
</organism>
<keyword evidence="2" id="KW-1185">Reference proteome</keyword>
<accession>F5ISM0</accession>
<evidence type="ECO:0000313" key="2">
    <source>
        <dbReference type="Proteomes" id="UP000004913"/>
    </source>
</evidence>
<name>F5ISM0_9BACT</name>
<sequence length="52" mass="5813">MGDSEKYAQYMTYISASLTQCNLCCKCLQFVTVRGCVKSNIALAKCYTLLSF</sequence>